<organism evidence="2 3">
    <name type="scientific">Pseudodesulfovibrio nedwellii</name>
    <dbReference type="NCBI Taxonomy" id="2973072"/>
    <lineage>
        <taxon>Bacteria</taxon>
        <taxon>Pseudomonadati</taxon>
        <taxon>Thermodesulfobacteriota</taxon>
        <taxon>Desulfovibrionia</taxon>
        <taxon>Desulfovibrionales</taxon>
        <taxon>Desulfovibrionaceae</taxon>
    </lineage>
</organism>
<gene>
    <name evidence="2" type="ORF">SYK_16630</name>
</gene>
<dbReference type="Gene3D" id="3.30.70.2200">
    <property type="match status" value="1"/>
</dbReference>
<evidence type="ECO:0000313" key="2">
    <source>
        <dbReference type="EMBL" id="BDQ37303.1"/>
    </source>
</evidence>
<proteinExistence type="predicted"/>
<keyword evidence="3" id="KW-1185">Reference proteome</keyword>
<sequence>MRIYLGFDDTDDHDAPMGTGRLVREFGYKLPDGFSLRGIVRHQLPRLENIPFTSNNSSACAIVDMADAGLLDTLRRLAIEHLEIHCAPGSDPGLCLVQESDVTSDVVAYSQLVTSRKVTQKDAMRTAGDIELYGLGGTNDGIIGALAAVGLTKYGWCGRFIEYGVLRDLPARLRVHDLTDAGISVVSVDRDPLVPQPEDVVIDANWIRPSLWAGQPMLQLRNVQHGVWETAHGKRKKKHGPGMKKEIPATFAGTAQ</sequence>
<evidence type="ECO:0008006" key="4">
    <source>
        <dbReference type="Google" id="ProtNLM"/>
    </source>
</evidence>
<reference evidence="2 3" key="1">
    <citation type="submission" date="2022-08" db="EMBL/GenBank/DDBJ databases">
        <title>Genome Sequence of the sulphate-reducing bacterium, Pseudodesulfovibrio sp. SYK.</title>
        <authorList>
            <person name="Kondo R."/>
            <person name="Kataoka T."/>
        </authorList>
    </citation>
    <scope>NUCLEOTIDE SEQUENCE [LARGE SCALE GENOMIC DNA]</scope>
    <source>
        <strain evidence="2 3">SYK</strain>
    </source>
</reference>
<dbReference type="RefSeq" id="WP_281763156.1">
    <property type="nucleotide sequence ID" value="NZ_AP026709.1"/>
</dbReference>
<feature type="compositionally biased region" description="Basic residues" evidence="1">
    <location>
        <begin position="233"/>
        <end position="242"/>
    </location>
</feature>
<accession>A0ABN6S536</accession>
<name>A0ABN6S536_9BACT</name>
<dbReference type="EMBL" id="AP026709">
    <property type="protein sequence ID" value="BDQ37303.1"/>
    <property type="molecule type" value="Genomic_DNA"/>
</dbReference>
<evidence type="ECO:0000313" key="3">
    <source>
        <dbReference type="Proteomes" id="UP001317742"/>
    </source>
</evidence>
<evidence type="ECO:0000256" key="1">
    <source>
        <dbReference type="SAM" id="MobiDB-lite"/>
    </source>
</evidence>
<dbReference type="Proteomes" id="UP001317742">
    <property type="component" value="Chromosome"/>
</dbReference>
<protein>
    <recommendedName>
        <fullName evidence="4">ABC transporter substrate-binding protein</fullName>
    </recommendedName>
</protein>
<feature type="region of interest" description="Disordered" evidence="1">
    <location>
        <begin position="232"/>
        <end position="256"/>
    </location>
</feature>